<sequence>MVKPGRAGGWRVASYCGGERPRGHTRRRIPALQRTPSLYAPSLILMDLGLHTLLPPSEGNSRSTYTPFLRTRSLFVGRI</sequence>
<accession>A0A8S4SJ52</accession>
<comment type="caution">
    <text evidence="1">The sequence shown here is derived from an EMBL/GenBank/DDBJ whole genome shotgun (WGS) entry which is preliminary data.</text>
</comment>
<reference evidence="1" key="1">
    <citation type="submission" date="2022-03" db="EMBL/GenBank/DDBJ databases">
        <authorList>
            <person name="Lindestad O."/>
        </authorList>
    </citation>
    <scope>NUCLEOTIDE SEQUENCE</scope>
</reference>
<evidence type="ECO:0000313" key="1">
    <source>
        <dbReference type="EMBL" id="CAH2267213.1"/>
    </source>
</evidence>
<dbReference type="AlphaFoldDB" id="A0A8S4SJ52"/>
<organism evidence="1 2">
    <name type="scientific">Pararge aegeria aegeria</name>
    <dbReference type="NCBI Taxonomy" id="348720"/>
    <lineage>
        <taxon>Eukaryota</taxon>
        <taxon>Metazoa</taxon>
        <taxon>Ecdysozoa</taxon>
        <taxon>Arthropoda</taxon>
        <taxon>Hexapoda</taxon>
        <taxon>Insecta</taxon>
        <taxon>Pterygota</taxon>
        <taxon>Neoptera</taxon>
        <taxon>Endopterygota</taxon>
        <taxon>Lepidoptera</taxon>
        <taxon>Glossata</taxon>
        <taxon>Ditrysia</taxon>
        <taxon>Papilionoidea</taxon>
        <taxon>Nymphalidae</taxon>
        <taxon>Satyrinae</taxon>
        <taxon>Satyrini</taxon>
        <taxon>Parargina</taxon>
        <taxon>Pararge</taxon>
    </lineage>
</organism>
<gene>
    <name evidence="1" type="primary">jg2941</name>
    <name evidence="1" type="ORF">PAEG_LOCUS25777</name>
</gene>
<name>A0A8S4SJ52_9NEOP</name>
<evidence type="ECO:0000313" key="2">
    <source>
        <dbReference type="Proteomes" id="UP000838756"/>
    </source>
</evidence>
<proteinExistence type="predicted"/>
<dbReference type="Proteomes" id="UP000838756">
    <property type="component" value="Unassembled WGS sequence"/>
</dbReference>
<dbReference type="EMBL" id="CAKXAJ010026348">
    <property type="protein sequence ID" value="CAH2267213.1"/>
    <property type="molecule type" value="Genomic_DNA"/>
</dbReference>
<protein>
    <submittedName>
        <fullName evidence="1">Jg2941 protein</fullName>
    </submittedName>
</protein>
<keyword evidence="2" id="KW-1185">Reference proteome</keyword>